<protein>
    <recommendedName>
        <fullName evidence="2">Casein kinase II subunit beta</fullName>
        <shortName evidence="2">CK II beta</shortName>
    </recommendedName>
</protein>
<accession>A0AAD1XN92</accession>
<evidence type="ECO:0000313" key="3">
    <source>
        <dbReference type="EMBL" id="CAI2375792.1"/>
    </source>
</evidence>
<comment type="subunit">
    <text evidence="2">Tetramer of two alpha and two beta subunits.</text>
</comment>
<dbReference type="PANTHER" id="PTHR11740:SF0">
    <property type="entry name" value="CASEIN KINASE II SUBUNIT BETA"/>
    <property type="match status" value="1"/>
</dbReference>
<dbReference type="InterPro" id="IPR035991">
    <property type="entry name" value="Casein_kinase_II_beta-like"/>
</dbReference>
<evidence type="ECO:0000313" key="4">
    <source>
        <dbReference type="Proteomes" id="UP001295684"/>
    </source>
</evidence>
<dbReference type="GO" id="GO:0005737">
    <property type="term" value="C:cytoplasm"/>
    <property type="evidence" value="ECO:0007669"/>
    <property type="project" value="TreeGrafter"/>
</dbReference>
<dbReference type="GO" id="GO:0005956">
    <property type="term" value="C:protein kinase CK2 complex"/>
    <property type="evidence" value="ECO:0007669"/>
    <property type="project" value="UniProtKB-UniRule"/>
</dbReference>
<dbReference type="InterPro" id="IPR000704">
    <property type="entry name" value="Casein_kinase_II_reg-sub"/>
</dbReference>
<name>A0AAD1XN92_EUPCR</name>
<dbReference type="Proteomes" id="UP001295684">
    <property type="component" value="Unassembled WGS sequence"/>
</dbReference>
<dbReference type="PANTHER" id="PTHR11740">
    <property type="entry name" value="CASEIN KINASE II SUBUNIT BETA"/>
    <property type="match status" value="1"/>
</dbReference>
<dbReference type="Gene3D" id="1.10.1820.10">
    <property type="entry name" value="protein kinase ck2 holoenzyme, chain C, domain 1"/>
    <property type="match status" value="1"/>
</dbReference>
<keyword evidence="4" id="KW-1185">Reference proteome</keyword>
<dbReference type="GO" id="GO:0019887">
    <property type="term" value="F:protein kinase regulator activity"/>
    <property type="evidence" value="ECO:0007669"/>
    <property type="project" value="InterPro"/>
</dbReference>
<comment type="similarity">
    <text evidence="1 2">Belongs to the casein kinase 2 subunit beta family.</text>
</comment>
<dbReference type="Pfam" id="PF01214">
    <property type="entry name" value="CK_II_beta"/>
    <property type="match status" value="1"/>
</dbReference>
<dbReference type="PRINTS" id="PR00472">
    <property type="entry name" value="CASNKINASEII"/>
</dbReference>
<dbReference type="FunFam" id="1.10.1820.10:FF:000005">
    <property type="entry name" value="Casein kinase II subunit beta"/>
    <property type="match status" value="1"/>
</dbReference>
<comment type="caution">
    <text evidence="3">The sequence shown here is derived from an EMBL/GenBank/DDBJ whole genome shotgun (WGS) entry which is preliminary data.</text>
</comment>
<dbReference type="EMBL" id="CAMPGE010017297">
    <property type="protein sequence ID" value="CAI2375792.1"/>
    <property type="molecule type" value="Genomic_DNA"/>
</dbReference>
<dbReference type="Gene3D" id="2.20.25.20">
    <property type="match status" value="1"/>
</dbReference>
<dbReference type="InterPro" id="IPR016149">
    <property type="entry name" value="Casein_kin_II_reg-sub_N"/>
</dbReference>
<dbReference type="FunFam" id="2.20.25.20:FF:000001">
    <property type="entry name" value="Casein kinase II subunit beta"/>
    <property type="match status" value="1"/>
</dbReference>
<sequence>METIDDDSSVESQTWIQWFCDREGHEFFCEIDEEYIRDQFNLYGLKPKFTRYQEAIRMILREDPPEEEEFNQEEFLEVYQQAVDLYGLIHARFILTLRGASLMREKYTLGEFGICPRILCERQYVLPIAKIEELNVSRVKVYCPRCQDCYWPRGSSCDLDGTYFGVSFPQSFIQFFPDMFKDFPACKEFSTKLYGFSVFGKKKDLNMNISIIKRRDY</sequence>
<dbReference type="SUPFAM" id="SSF57798">
    <property type="entry name" value="Casein kinase II beta subunit"/>
    <property type="match status" value="1"/>
</dbReference>
<proteinExistence type="inferred from homology"/>
<dbReference type="AlphaFoldDB" id="A0AAD1XN92"/>
<organism evidence="3 4">
    <name type="scientific">Euplotes crassus</name>
    <dbReference type="NCBI Taxonomy" id="5936"/>
    <lineage>
        <taxon>Eukaryota</taxon>
        <taxon>Sar</taxon>
        <taxon>Alveolata</taxon>
        <taxon>Ciliophora</taxon>
        <taxon>Intramacronucleata</taxon>
        <taxon>Spirotrichea</taxon>
        <taxon>Hypotrichia</taxon>
        <taxon>Euplotida</taxon>
        <taxon>Euplotidae</taxon>
        <taxon>Moneuplotes</taxon>
    </lineage>
</organism>
<dbReference type="SMART" id="SM01085">
    <property type="entry name" value="CK_II_beta"/>
    <property type="match status" value="1"/>
</dbReference>
<reference evidence="3" key="1">
    <citation type="submission" date="2023-07" db="EMBL/GenBank/DDBJ databases">
        <authorList>
            <consortium name="AG Swart"/>
            <person name="Singh M."/>
            <person name="Singh A."/>
            <person name="Seah K."/>
            <person name="Emmerich C."/>
        </authorList>
    </citation>
    <scope>NUCLEOTIDE SEQUENCE</scope>
    <source>
        <strain evidence="3">DP1</strain>
    </source>
</reference>
<gene>
    <name evidence="3" type="ORF">ECRASSUSDP1_LOCUS17157</name>
</gene>
<evidence type="ECO:0000256" key="2">
    <source>
        <dbReference type="RuleBase" id="RU361268"/>
    </source>
</evidence>
<evidence type="ECO:0000256" key="1">
    <source>
        <dbReference type="ARBA" id="ARBA00006941"/>
    </source>
</evidence>